<dbReference type="InterPro" id="IPR012338">
    <property type="entry name" value="Beta-lactam/transpept-like"/>
</dbReference>
<gene>
    <name evidence="2" type="ORF">GKO46_10350</name>
    <name evidence="3" type="ORF">GKO48_11190</name>
</gene>
<dbReference type="Proteomes" id="UP001321249">
    <property type="component" value="Unassembled WGS sequence"/>
</dbReference>
<dbReference type="SUPFAM" id="SSF56601">
    <property type="entry name" value="beta-lactamase/transpeptidase-like"/>
    <property type="match status" value="1"/>
</dbReference>
<dbReference type="Pfam" id="PF00144">
    <property type="entry name" value="Beta-lactamase"/>
    <property type="match status" value="1"/>
</dbReference>
<dbReference type="EMBL" id="CP046147">
    <property type="protein sequence ID" value="WFG40159.1"/>
    <property type="molecule type" value="Genomic_DNA"/>
</dbReference>
<dbReference type="Gene3D" id="3.40.710.10">
    <property type="entry name" value="DD-peptidase/beta-lactamase superfamily"/>
    <property type="match status" value="1"/>
</dbReference>
<keyword evidence="4" id="KW-1185">Reference proteome</keyword>
<dbReference type="EMBL" id="WMBE01000003">
    <property type="protein sequence ID" value="MDG0867464.1"/>
    <property type="molecule type" value="Genomic_DNA"/>
</dbReference>
<evidence type="ECO:0000313" key="5">
    <source>
        <dbReference type="Proteomes" id="UP001321249"/>
    </source>
</evidence>
<dbReference type="PANTHER" id="PTHR43283">
    <property type="entry name" value="BETA-LACTAMASE-RELATED"/>
    <property type="match status" value="1"/>
</dbReference>
<name>A0AAJ6CVG3_9CHLR</name>
<accession>A0AAJ6CVG3</accession>
<dbReference type="Proteomes" id="UP001219901">
    <property type="component" value="Chromosome"/>
</dbReference>
<organism evidence="3 4">
    <name type="scientific">Candidatus Lucifugimonas marina</name>
    <dbReference type="NCBI Taxonomy" id="3038979"/>
    <lineage>
        <taxon>Bacteria</taxon>
        <taxon>Bacillati</taxon>
        <taxon>Chloroflexota</taxon>
        <taxon>Dehalococcoidia</taxon>
        <taxon>SAR202 cluster</taxon>
        <taxon>Candidatus Lucifugimonadales</taxon>
        <taxon>Candidatus Lucifugimonadaceae</taxon>
        <taxon>Candidatus Lucifugimonas</taxon>
    </lineage>
</organism>
<dbReference type="InterPro" id="IPR001466">
    <property type="entry name" value="Beta-lactam-related"/>
</dbReference>
<dbReference type="GO" id="GO:0016787">
    <property type="term" value="F:hydrolase activity"/>
    <property type="evidence" value="ECO:0007669"/>
    <property type="project" value="UniProtKB-KW"/>
</dbReference>
<reference evidence="4 5" key="1">
    <citation type="submission" date="2019-11" db="EMBL/GenBank/DDBJ databases">
        <authorList>
            <person name="Cho J.-C."/>
        </authorList>
    </citation>
    <scope>NUCLEOTIDE SEQUENCE [LARGE SCALE GENOMIC DNA]</scope>
    <source>
        <strain evidence="3 4">JH1073</strain>
        <strain evidence="2 5">JH702</strain>
    </source>
</reference>
<proteinExistence type="predicted"/>
<evidence type="ECO:0000313" key="2">
    <source>
        <dbReference type="EMBL" id="MDG0867464.1"/>
    </source>
</evidence>
<dbReference type="PANTHER" id="PTHR43283:SF3">
    <property type="entry name" value="BETA-LACTAMASE FAMILY PROTEIN (AFU_ORTHOLOGUE AFUA_5G07500)"/>
    <property type="match status" value="1"/>
</dbReference>
<reference evidence="3" key="2">
    <citation type="journal article" date="2023" name="Nat. Commun.">
        <title>Cultivation of marine bacteria of the SAR202 clade.</title>
        <authorList>
            <person name="Lim Y."/>
            <person name="Seo J.H."/>
            <person name="Giovannoni S.J."/>
            <person name="Kang I."/>
            <person name="Cho J.C."/>
        </authorList>
    </citation>
    <scope>NUCLEOTIDE SEQUENCE</scope>
    <source>
        <strain evidence="3">JH1073</strain>
    </source>
</reference>
<keyword evidence="3" id="KW-0378">Hydrolase</keyword>
<evidence type="ECO:0000313" key="4">
    <source>
        <dbReference type="Proteomes" id="UP001219901"/>
    </source>
</evidence>
<protein>
    <submittedName>
        <fullName evidence="3">Serine hydrolase</fullName>
    </submittedName>
</protein>
<evidence type="ECO:0000313" key="3">
    <source>
        <dbReference type="EMBL" id="WFG40159.1"/>
    </source>
</evidence>
<sequence>MNRCLGWTTTGLGQYHDDVINSDQISDPVFTAAFEPVKDLLEQQIQDGLHPGAQLSVAIDGELVADFAVGERVVDSGVALTNNSVMPLFSSAKPITAVALGVLADSGRLNFDDPVATHIPEFAANGKSSIQIKHLMNHTSGLADDALADGGNNRQEVISRLSGSATIEGWVSGERSAYIPTAGWHVLGEIIERASGSSYESFVQDFILNPIGMNSTFSNVDPNTAETLGERLGVMHDSRRQPMTVSAAYTPERLGRFVRPGSSFHGPAQDMVKFYSMLLNDGVALTGEQIIAEGTLTTLITRQHEGLLDETFGVVMDRGLGFFIDSQRHSPAVPYGYGTPASAVTFGHGGKESSTGFADPERGLAVSLVFNGMPGEPKHDRRLKQVLAVVYEAVDSLE</sequence>
<dbReference type="AlphaFoldDB" id="A0AAJ6CVG3"/>
<evidence type="ECO:0000259" key="1">
    <source>
        <dbReference type="Pfam" id="PF00144"/>
    </source>
</evidence>
<feature type="domain" description="Beta-lactamase-related" evidence="1">
    <location>
        <begin position="39"/>
        <end position="388"/>
    </location>
</feature>
<dbReference type="InterPro" id="IPR050789">
    <property type="entry name" value="Diverse_Enzym_Activities"/>
</dbReference>
<reference evidence="4" key="3">
    <citation type="submission" date="2023-06" db="EMBL/GenBank/DDBJ databases">
        <title>Pangenomics reveal diversification of enzyme families and niche specialization in globally abundant SAR202 bacteria.</title>
        <authorList>
            <person name="Saw J.H.W."/>
        </authorList>
    </citation>
    <scope>NUCLEOTIDE SEQUENCE [LARGE SCALE GENOMIC DNA]</scope>
    <source>
        <strain evidence="4">JH1073</strain>
    </source>
</reference>